<dbReference type="PATRIC" id="fig|1288826.3.peg.1308"/>
<dbReference type="STRING" id="1288826.MSNKSG1_06718"/>
<feature type="signal peptide" evidence="1">
    <location>
        <begin position="1"/>
        <end position="24"/>
    </location>
</feature>
<name>M7D482_9GAMM</name>
<reference evidence="2 3" key="1">
    <citation type="journal article" date="2013" name="Genome Announc.">
        <title>Genome Sequence of Hydrothermal Arsenic-Respiring Bacterium Marinobacter santoriniensis NKSG1T.</title>
        <authorList>
            <person name="Handley K.M."/>
            <person name="Upton M."/>
            <person name="Beatson S.A."/>
            <person name="Hery M."/>
            <person name="Lloyd J.R."/>
        </authorList>
    </citation>
    <scope>NUCLEOTIDE SEQUENCE [LARGE SCALE GENOMIC DNA]</scope>
    <source>
        <strain evidence="2 3">NKSG1</strain>
    </source>
</reference>
<sequence>MMGRLLRILPLLVAAIFTVPHAQADDLQNNKAHEAGMRLGIQGISATLGEDDPRILFILPWQPPSLPRRPRAELDDHAPTLEQPVDPLALGNHRRFRETLDPMTLNPQGIQP</sequence>
<dbReference type="AlphaFoldDB" id="M7D482"/>
<evidence type="ECO:0000256" key="1">
    <source>
        <dbReference type="SAM" id="SignalP"/>
    </source>
</evidence>
<dbReference type="Proteomes" id="UP000011960">
    <property type="component" value="Unassembled WGS sequence"/>
</dbReference>
<evidence type="ECO:0000313" key="2">
    <source>
        <dbReference type="EMBL" id="EMP55543.1"/>
    </source>
</evidence>
<keyword evidence="1" id="KW-0732">Signal</keyword>
<evidence type="ECO:0000313" key="3">
    <source>
        <dbReference type="Proteomes" id="UP000011960"/>
    </source>
</evidence>
<protein>
    <submittedName>
        <fullName evidence="2">Uncharacterized protein</fullName>
    </submittedName>
</protein>
<feature type="chain" id="PRO_5004081269" evidence="1">
    <location>
        <begin position="25"/>
        <end position="112"/>
    </location>
</feature>
<gene>
    <name evidence="2" type="ORF">MSNKSG1_06718</name>
</gene>
<organism evidence="2 3">
    <name type="scientific">Marinobacter santoriniensis NKSG1</name>
    <dbReference type="NCBI Taxonomy" id="1288826"/>
    <lineage>
        <taxon>Bacteria</taxon>
        <taxon>Pseudomonadati</taxon>
        <taxon>Pseudomonadota</taxon>
        <taxon>Gammaproteobacteria</taxon>
        <taxon>Pseudomonadales</taxon>
        <taxon>Marinobacteraceae</taxon>
        <taxon>Marinobacter</taxon>
    </lineage>
</organism>
<proteinExistence type="predicted"/>
<comment type="caution">
    <text evidence="2">The sequence shown here is derived from an EMBL/GenBank/DDBJ whole genome shotgun (WGS) entry which is preliminary data.</text>
</comment>
<dbReference type="RefSeq" id="WP_008938490.1">
    <property type="nucleotide sequence ID" value="NZ_APAT01000015.1"/>
</dbReference>
<dbReference type="EMBL" id="APAT01000015">
    <property type="protein sequence ID" value="EMP55543.1"/>
    <property type="molecule type" value="Genomic_DNA"/>
</dbReference>
<accession>M7D482</accession>
<dbReference type="OrthoDB" id="6367739at2"/>
<keyword evidence="3" id="KW-1185">Reference proteome</keyword>